<sequence>MRPLYNSCLLLVLSVWGIHGLHILGKIPRKPPRRIPLCCLKPPFNVTCQPKTSTWYFDHKAKMCRQLSPAMCNRGSNSFPSYLKCTEACKPPTKVMLGQCLKPAVLVTCGLLRHAWYYDFQYKSCKMFSYSSCSNTCNVFLTELKCQWTCNPRMKPKPLCSADPEPDQCMLRRKRFFFDFRHDMCLEFPKKRCGKGHNSFTSLEQCYDTCSYNRSTMACPTCEQKQQVVQSFRGKPGGPRHIVPVVSHSRPG</sequence>
<organism evidence="7">
    <name type="scientific">Rhipicephalus zambeziensis</name>
    <dbReference type="NCBI Taxonomy" id="60191"/>
    <lineage>
        <taxon>Eukaryota</taxon>
        <taxon>Metazoa</taxon>
        <taxon>Ecdysozoa</taxon>
        <taxon>Arthropoda</taxon>
        <taxon>Chelicerata</taxon>
        <taxon>Arachnida</taxon>
        <taxon>Acari</taxon>
        <taxon>Parasitiformes</taxon>
        <taxon>Ixodida</taxon>
        <taxon>Ixodoidea</taxon>
        <taxon>Ixodidae</taxon>
        <taxon>Rhipicephalinae</taxon>
        <taxon>Rhipicephalus</taxon>
        <taxon>Rhipicephalus</taxon>
    </lineage>
</organism>
<feature type="domain" description="BPTI/Kunitz inhibitor" evidence="6">
    <location>
        <begin position="39"/>
        <end position="89"/>
    </location>
</feature>
<dbReference type="EMBL" id="GFPF01000638">
    <property type="protein sequence ID" value="MAA11784.1"/>
    <property type="molecule type" value="Transcribed_RNA"/>
</dbReference>
<feature type="signal peptide" evidence="5">
    <location>
        <begin position="1"/>
        <end position="20"/>
    </location>
</feature>
<feature type="domain" description="BPTI/Kunitz inhibitor" evidence="6">
    <location>
        <begin position="100"/>
        <end position="150"/>
    </location>
</feature>
<evidence type="ECO:0000259" key="6">
    <source>
        <dbReference type="PROSITE" id="PS50279"/>
    </source>
</evidence>
<reference evidence="7" key="1">
    <citation type="journal article" date="2017" name="Parasit. Vectors">
        <title>Sialotranscriptomics of Rhipicephalus zambeziensis reveals intricate expression profiles of secretory proteins and suggests tight temporal transcriptional regulation during blood-feeding.</title>
        <authorList>
            <person name="de Castro M.H."/>
            <person name="de Klerk D."/>
            <person name="Pienaar R."/>
            <person name="Rees D.J.G."/>
            <person name="Mans B.J."/>
        </authorList>
    </citation>
    <scope>NUCLEOTIDE SEQUENCE</scope>
    <source>
        <tissue evidence="7">Salivary glands</tissue>
    </source>
</reference>
<dbReference type="InterPro" id="IPR002223">
    <property type="entry name" value="Kunitz_BPTI"/>
</dbReference>
<keyword evidence="2" id="KW-0964">Secreted</keyword>
<dbReference type="SUPFAM" id="SSF57362">
    <property type="entry name" value="BPTI-like"/>
    <property type="match status" value="3"/>
</dbReference>
<dbReference type="Gene3D" id="4.10.410.10">
    <property type="entry name" value="Pancreatic trypsin inhibitor Kunitz domain"/>
    <property type="match status" value="3"/>
</dbReference>
<evidence type="ECO:0000313" key="7">
    <source>
        <dbReference type="EMBL" id="MAA11784.1"/>
    </source>
</evidence>
<keyword evidence="3 5" id="KW-0732">Signal</keyword>
<feature type="domain" description="BPTI/Kunitz inhibitor" evidence="6">
    <location>
        <begin position="160"/>
        <end position="210"/>
    </location>
</feature>
<dbReference type="GO" id="GO:0005615">
    <property type="term" value="C:extracellular space"/>
    <property type="evidence" value="ECO:0007669"/>
    <property type="project" value="TreeGrafter"/>
</dbReference>
<evidence type="ECO:0000256" key="5">
    <source>
        <dbReference type="SAM" id="SignalP"/>
    </source>
</evidence>
<dbReference type="SMART" id="SM00131">
    <property type="entry name" value="KU"/>
    <property type="match status" value="3"/>
</dbReference>
<dbReference type="GO" id="GO:0048019">
    <property type="term" value="F:receptor antagonist activity"/>
    <property type="evidence" value="ECO:0007669"/>
    <property type="project" value="TreeGrafter"/>
</dbReference>
<dbReference type="PANTHER" id="PTHR45938">
    <property type="entry name" value="ACP24A4-RELATED"/>
    <property type="match status" value="1"/>
</dbReference>
<dbReference type="GO" id="GO:0004867">
    <property type="term" value="F:serine-type endopeptidase inhibitor activity"/>
    <property type="evidence" value="ECO:0007669"/>
    <property type="project" value="InterPro"/>
</dbReference>
<name>A0A224YCU2_9ACAR</name>
<evidence type="ECO:0000256" key="4">
    <source>
        <dbReference type="ARBA" id="ARBA00023157"/>
    </source>
</evidence>
<evidence type="ECO:0000256" key="3">
    <source>
        <dbReference type="ARBA" id="ARBA00022729"/>
    </source>
</evidence>
<dbReference type="Pfam" id="PF00014">
    <property type="entry name" value="Kunitz_BPTI"/>
    <property type="match status" value="3"/>
</dbReference>
<dbReference type="AlphaFoldDB" id="A0A224YCU2"/>
<comment type="subcellular location">
    <subcellularLocation>
        <location evidence="1">Secreted</location>
    </subcellularLocation>
</comment>
<accession>A0A224YCU2</accession>
<dbReference type="InterPro" id="IPR036880">
    <property type="entry name" value="Kunitz_BPTI_sf"/>
</dbReference>
<feature type="chain" id="PRO_5012623786" evidence="5">
    <location>
        <begin position="21"/>
        <end position="252"/>
    </location>
</feature>
<keyword evidence="4" id="KW-1015">Disulfide bond</keyword>
<dbReference type="GO" id="GO:0050431">
    <property type="term" value="F:transforming growth factor beta binding"/>
    <property type="evidence" value="ECO:0007669"/>
    <property type="project" value="TreeGrafter"/>
</dbReference>
<evidence type="ECO:0000256" key="1">
    <source>
        <dbReference type="ARBA" id="ARBA00004613"/>
    </source>
</evidence>
<proteinExistence type="predicted"/>
<evidence type="ECO:0000256" key="2">
    <source>
        <dbReference type="ARBA" id="ARBA00022525"/>
    </source>
</evidence>
<protein>
    <submittedName>
        <fullName evidence="7">Pancreatic trypsin inhibitor</fullName>
    </submittedName>
</protein>
<dbReference type="PROSITE" id="PS50279">
    <property type="entry name" value="BPTI_KUNITZ_2"/>
    <property type="match status" value="3"/>
</dbReference>
<dbReference type="PANTHER" id="PTHR45938:SF11">
    <property type="entry name" value="WAP, KAZAL, IMMUNOGLOBULIN, KUNITZ AND NTR DOMAIN-CONTAINING PROTEIN 2-LIKE"/>
    <property type="match status" value="1"/>
</dbReference>